<dbReference type="Gene3D" id="3.10.129.10">
    <property type="entry name" value="Hotdog Thioesterase"/>
    <property type="match status" value="1"/>
</dbReference>
<evidence type="ECO:0000313" key="3">
    <source>
        <dbReference type="EMBL" id="SIQ75805.1"/>
    </source>
</evidence>
<dbReference type="Proteomes" id="UP000186895">
    <property type="component" value="Unassembled WGS sequence"/>
</dbReference>
<dbReference type="PANTHER" id="PTHR31793:SF27">
    <property type="entry name" value="NOVEL THIOESTERASE SUPERFAMILY DOMAIN AND SAPOSIN A-TYPE DOMAIN CONTAINING PROTEIN (0610012H03RIK)"/>
    <property type="match status" value="1"/>
</dbReference>
<comment type="similarity">
    <text evidence="1">Belongs to the 4-hydroxybenzoyl-CoA thioesterase family.</text>
</comment>
<dbReference type="CDD" id="cd00586">
    <property type="entry name" value="4HBT"/>
    <property type="match status" value="1"/>
</dbReference>
<dbReference type="STRING" id="49186.SAMN05421647_108186"/>
<evidence type="ECO:0000256" key="1">
    <source>
        <dbReference type="ARBA" id="ARBA00005953"/>
    </source>
</evidence>
<organism evidence="3 4">
    <name type="scientific">Marinobacterium stanieri</name>
    <dbReference type="NCBI Taxonomy" id="49186"/>
    <lineage>
        <taxon>Bacteria</taxon>
        <taxon>Pseudomonadati</taxon>
        <taxon>Pseudomonadota</taxon>
        <taxon>Gammaproteobacteria</taxon>
        <taxon>Oceanospirillales</taxon>
        <taxon>Oceanospirillaceae</taxon>
        <taxon>Marinobacterium</taxon>
    </lineage>
</organism>
<reference evidence="4" key="1">
    <citation type="submission" date="2017-01" db="EMBL/GenBank/DDBJ databases">
        <authorList>
            <person name="Varghese N."/>
            <person name="Submissions S."/>
        </authorList>
    </citation>
    <scope>NUCLEOTIDE SEQUENCE [LARGE SCALE GENOMIC DNA]</scope>
    <source>
        <strain evidence="4">DSM 7027</strain>
    </source>
</reference>
<accession>A0A1N6VDA8</accession>
<dbReference type="RefSeq" id="WP_010322716.1">
    <property type="nucleotide sequence ID" value="NZ_FTMN01000008.1"/>
</dbReference>
<dbReference type="EMBL" id="FTMN01000008">
    <property type="protein sequence ID" value="SIQ75805.1"/>
    <property type="molecule type" value="Genomic_DNA"/>
</dbReference>
<evidence type="ECO:0000256" key="2">
    <source>
        <dbReference type="ARBA" id="ARBA00022801"/>
    </source>
</evidence>
<evidence type="ECO:0000313" key="4">
    <source>
        <dbReference type="Proteomes" id="UP000186895"/>
    </source>
</evidence>
<protein>
    <submittedName>
        <fullName evidence="3">Acyl-CoA thioester hydrolase</fullName>
    </submittedName>
</protein>
<sequence>MTHTLSDFPLQTYDKLRFADTDSQGHVNSAVFSTFLETGRAEMLYDAEAPLVAEGAVYVIAKLDLQLLGEVRWPGRVDIGTGVLKVGNSSMTLYQQLYQNEQCVATAETIIVQMNETTRKSQPLSSQAKEALSRFLLTEA</sequence>
<dbReference type="AlphaFoldDB" id="A0A1N6VDA8"/>
<dbReference type="Pfam" id="PF13279">
    <property type="entry name" value="4HBT_2"/>
    <property type="match status" value="1"/>
</dbReference>
<dbReference type="eggNOG" id="COG0824">
    <property type="taxonomic scope" value="Bacteria"/>
</dbReference>
<keyword evidence="4" id="KW-1185">Reference proteome</keyword>
<name>A0A1N6VDA8_9GAMM</name>
<dbReference type="PANTHER" id="PTHR31793">
    <property type="entry name" value="4-HYDROXYBENZOYL-COA THIOESTERASE FAMILY MEMBER"/>
    <property type="match status" value="1"/>
</dbReference>
<dbReference type="GO" id="GO:0047617">
    <property type="term" value="F:fatty acyl-CoA hydrolase activity"/>
    <property type="evidence" value="ECO:0007669"/>
    <property type="project" value="TreeGrafter"/>
</dbReference>
<gene>
    <name evidence="3" type="ORF">SAMN05421647_108186</name>
</gene>
<dbReference type="InterPro" id="IPR029069">
    <property type="entry name" value="HotDog_dom_sf"/>
</dbReference>
<keyword evidence="2 3" id="KW-0378">Hydrolase</keyword>
<dbReference type="SUPFAM" id="SSF54637">
    <property type="entry name" value="Thioesterase/thiol ester dehydrase-isomerase"/>
    <property type="match status" value="1"/>
</dbReference>
<dbReference type="InterPro" id="IPR050563">
    <property type="entry name" value="4-hydroxybenzoyl-CoA_TE"/>
</dbReference>
<proteinExistence type="inferred from homology"/>